<keyword evidence="7" id="KW-0915">Sodium</keyword>
<reference evidence="14" key="1">
    <citation type="submission" date="2017-01" db="EMBL/GenBank/DDBJ databases">
        <title>Comparative genomics of anhydrobiosis in the tardigrade Hypsibius dujardini.</title>
        <authorList>
            <person name="Yoshida Y."/>
            <person name="Koutsovoulos G."/>
            <person name="Laetsch D."/>
            <person name="Stevens L."/>
            <person name="Kumar S."/>
            <person name="Horikawa D."/>
            <person name="Ishino K."/>
            <person name="Komine S."/>
            <person name="Tomita M."/>
            <person name="Blaxter M."/>
            <person name="Arakawa K."/>
        </authorList>
    </citation>
    <scope>NUCLEOTIDE SEQUENCE [LARGE SCALE GENOMIC DNA]</scope>
    <source>
        <strain evidence="14">Z151</strain>
    </source>
</reference>
<dbReference type="PANTHER" id="PTHR42985:SF40">
    <property type="entry name" value="LD47995P-RELATED"/>
    <property type="match status" value="1"/>
</dbReference>
<evidence type="ECO:0000313" key="13">
    <source>
        <dbReference type="EMBL" id="OWA52144.1"/>
    </source>
</evidence>
<evidence type="ECO:0000256" key="2">
    <source>
        <dbReference type="ARBA" id="ARBA00006434"/>
    </source>
</evidence>
<feature type="transmembrane region" description="Helical" evidence="12">
    <location>
        <begin position="172"/>
        <end position="191"/>
    </location>
</feature>
<evidence type="ECO:0000256" key="1">
    <source>
        <dbReference type="ARBA" id="ARBA00004651"/>
    </source>
</evidence>
<evidence type="ECO:0000256" key="12">
    <source>
        <dbReference type="SAM" id="Phobius"/>
    </source>
</evidence>
<evidence type="ECO:0000256" key="5">
    <source>
        <dbReference type="ARBA" id="ARBA00022692"/>
    </source>
</evidence>
<proteinExistence type="inferred from homology"/>
<evidence type="ECO:0000256" key="11">
    <source>
        <dbReference type="RuleBase" id="RU362091"/>
    </source>
</evidence>
<dbReference type="InterPro" id="IPR051163">
    <property type="entry name" value="Sodium:Solute_Symporter_SSF"/>
</dbReference>
<dbReference type="GO" id="GO:0005886">
    <property type="term" value="C:plasma membrane"/>
    <property type="evidence" value="ECO:0007669"/>
    <property type="project" value="UniProtKB-SubCell"/>
</dbReference>
<evidence type="ECO:0000256" key="10">
    <source>
        <dbReference type="ARBA" id="ARBA00023201"/>
    </source>
</evidence>
<comment type="similarity">
    <text evidence="2 11">Belongs to the sodium:solute symporter (SSF) (TC 2.A.21) family.</text>
</comment>
<feature type="transmembrane region" description="Helical" evidence="12">
    <location>
        <begin position="254"/>
        <end position="272"/>
    </location>
</feature>
<feature type="transmembrane region" description="Helical" evidence="12">
    <location>
        <begin position="399"/>
        <end position="419"/>
    </location>
</feature>
<comment type="subcellular location">
    <subcellularLocation>
        <location evidence="1">Cell membrane</location>
        <topology evidence="1">Multi-pass membrane protein</topology>
    </subcellularLocation>
</comment>
<dbReference type="Gene3D" id="1.20.1730.10">
    <property type="entry name" value="Sodium/glucose cotransporter"/>
    <property type="match status" value="1"/>
</dbReference>
<sequence length="663" mass="72839">MSLLFGRIVRDPIRSLDEIPTFSWADYVVLALMLSVSAGIGIYYACTGGKQRTTSEFLLGDRKMSTLPVAMSLLAGFLSSVTILGIPAEVYMNGAGYWYICLSFCVVVPLVIYIYMPLFYNLGIVSVFEYLERRFSRGIRIYACILFMINMLIYLAVVLYGPAIALSAVTRIPDWACILIVGMICTFYTSVGGVKAVVWTDTLQLLLMFGGAITTLAVAIYYAGGIKDVVALANSSGRLKDLYNFDLNPTTRHTFWSVVIGGIFFWLSVYGVNQTQVQRYLSIPTLRQAQNCMWIGLPGFIILLTTTTWTGLALYGYYRHCDPLWQGLISAPDQIVPLFTMETLGTYYGLPGLIVVGVFSGSLSTISSGVNALAAIFLEDCWKLWKPDTSPEWQCRVSKIAAVTFGIVCIAFAFIVAQMGGVLEFAYALFGMISGPLLGLFALGMFFPWSNTKGAAIGFTIGLAIALWIGIGSKLAGSLSEQPMLGRTPDPVSCPSMTGTYPSIQNIYKVNYEILDIYEMSYLWYGPIGCTTVVLIGLLVSFITGPRAGKEIDPQLMVPLFAKIFFFLPENTKRKFWFGVQYDRPLLIVHPRTNEDGGKVPAVSAIALPVVTVSEATPPPMNPAPRSGLTTRAPSIYTMNSSSHNNNGHFNHKMDYEVKMSAC</sequence>
<dbReference type="PROSITE" id="PS50283">
    <property type="entry name" value="NA_SOLUT_SYMP_3"/>
    <property type="match status" value="1"/>
</dbReference>
<keyword evidence="3" id="KW-0813">Transport</keyword>
<accession>A0A9X6RLF5</accession>
<evidence type="ECO:0000256" key="7">
    <source>
        <dbReference type="ARBA" id="ARBA00023053"/>
    </source>
</evidence>
<keyword evidence="10" id="KW-0739">Sodium transport</keyword>
<evidence type="ECO:0000256" key="6">
    <source>
        <dbReference type="ARBA" id="ARBA00022989"/>
    </source>
</evidence>
<evidence type="ECO:0000256" key="8">
    <source>
        <dbReference type="ARBA" id="ARBA00023065"/>
    </source>
</evidence>
<keyword evidence="8" id="KW-0406">Ion transport</keyword>
<evidence type="ECO:0000313" key="14">
    <source>
        <dbReference type="Proteomes" id="UP000192578"/>
    </source>
</evidence>
<evidence type="ECO:0000256" key="4">
    <source>
        <dbReference type="ARBA" id="ARBA00022475"/>
    </source>
</evidence>
<dbReference type="InterPro" id="IPR038377">
    <property type="entry name" value="Na/Glc_symporter_sf"/>
</dbReference>
<keyword evidence="14" id="KW-1185">Reference proteome</keyword>
<dbReference type="InterPro" id="IPR001734">
    <property type="entry name" value="Na/solute_symporter"/>
</dbReference>
<dbReference type="NCBIfam" id="TIGR00813">
    <property type="entry name" value="sss"/>
    <property type="match status" value="1"/>
</dbReference>
<evidence type="ECO:0000256" key="3">
    <source>
        <dbReference type="ARBA" id="ARBA00022448"/>
    </source>
</evidence>
<dbReference type="GO" id="GO:0015293">
    <property type="term" value="F:symporter activity"/>
    <property type="evidence" value="ECO:0007669"/>
    <property type="project" value="TreeGrafter"/>
</dbReference>
<dbReference type="GO" id="GO:0006814">
    <property type="term" value="P:sodium ion transport"/>
    <property type="evidence" value="ECO:0007669"/>
    <property type="project" value="UniProtKB-KW"/>
</dbReference>
<organism evidence="13 14">
    <name type="scientific">Hypsibius exemplaris</name>
    <name type="common">Freshwater tardigrade</name>
    <dbReference type="NCBI Taxonomy" id="2072580"/>
    <lineage>
        <taxon>Eukaryota</taxon>
        <taxon>Metazoa</taxon>
        <taxon>Ecdysozoa</taxon>
        <taxon>Tardigrada</taxon>
        <taxon>Eutardigrada</taxon>
        <taxon>Parachela</taxon>
        <taxon>Hypsibioidea</taxon>
        <taxon>Hypsibiidae</taxon>
        <taxon>Hypsibius</taxon>
    </lineage>
</organism>
<dbReference type="OrthoDB" id="6132759at2759"/>
<keyword evidence="5 12" id="KW-0812">Transmembrane</keyword>
<feature type="transmembrane region" description="Helical" evidence="12">
    <location>
        <begin position="293"/>
        <end position="318"/>
    </location>
</feature>
<dbReference type="AlphaFoldDB" id="A0A9X6RLF5"/>
<keyword evidence="4" id="KW-1003">Cell membrane</keyword>
<evidence type="ECO:0000256" key="9">
    <source>
        <dbReference type="ARBA" id="ARBA00023136"/>
    </source>
</evidence>
<feature type="transmembrane region" description="Helical" evidence="12">
    <location>
        <begin position="67"/>
        <end position="91"/>
    </location>
</feature>
<dbReference type="Proteomes" id="UP000192578">
    <property type="component" value="Unassembled WGS sequence"/>
</dbReference>
<keyword evidence="9 12" id="KW-0472">Membrane</keyword>
<comment type="caution">
    <text evidence="13">The sequence shown here is derived from an EMBL/GenBank/DDBJ whole genome shotgun (WGS) entry which is preliminary data.</text>
</comment>
<protein>
    <submittedName>
        <fullName evidence="13">Sodium-coupled monocarboxylate transporter 2</fullName>
    </submittedName>
</protein>
<feature type="transmembrane region" description="Helical" evidence="12">
    <location>
        <begin position="97"/>
        <end position="120"/>
    </location>
</feature>
<name>A0A9X6RLF5_HYPEX</name>
<feature type="transmembrane region" description="Helical" evidence="12">
    <location>
        <begin position="141"/>
        <end position="160"/>
    </location>
</feature>
<dbReference type="EMBL" id="MTYJ01000253">
    <property type="protein sequence ID" value="OWA52144.1"/>
    <property type="molecule type" value="Genomic_DNA"/>
</dbReference>
<feature type="transmembrane region" description="Helical" evidence="12">
    <location>
        <begin position="203"/>
        <end position="224"/>
    </location>
</feature>
<dbReference type="CDD" id="cd11492">
    <property type="entry name" value="SLC5sbd_NIS-SMVT"/>
    <property type="match status" value="1"/>
</dbReference>
<dbReference type="Pfam" id="PF00474">
    <property type="entry name" value="SSF"/>
    <property type="match status" value="1"/>
</dbReference>
<dbReference type="PANTHER" id="PTHR42985">
    <property type="entry name" value="SODIUM-COUPLED MONOCARBOXYLATE TRANSPORTER"/>
    <property type="match status" value="1"/>
</dbReference>
<gene>
    <name evidence="13" type="ORF">BV898_16605</name>
</gene>
<feature type="transmembrane region" description="Helical" evidence="12">
    <location>
        <begin position="348"/>
        <end position="378"/>
    </location>
</feature>
<feature type="transmembrane region" description="Helical" evidence="12">
    <location>
        <begin position="522"/>
        <end position="543"/>
    </location>
</feature>
<keyword evidence="6 12" id="KW-1133">Transmembrane helix</keyword>
<feature type="transmembrane region" description="Helical" evidence="12">
    <location>
        <begin position="425"/>
        <end position="447"/>
    </location>
</feature>
<feature type="transmembrane region" description="Helical" evidence="12">
    <location>
        <begin position="454"/>
        <end position="471"/>
    </location>
</feature>
<feature type="transmembrane region" description="Helical" evidence="12">
    <location>
        <begin position="24"/>
        <end position="46"/>
    </location>
</feature>